<feature type="transmembrane region" description="Helical" evidence="1">
    <location>
        <begin position="20"/>
        <end position="39"/>
    </location>
</feature>
<organism evidence="2">
    <name type="scientific">Serratia fonticola</name>
    <dbReference type="NCBI Taxonomy" id="47917"/>
    <lineage>
        <taxon>Bacteria</taxon>
        <taxon>Pseudomonadati</taxon>
        <taxon>Pseudomonadota</taxon>
        <taxon>Gammaproteobacteria</taxon>
        <taxon>Enterobacterales</taxon>
        <taxon>Yersiniaceae</taxon>
        <taxon>Serratia</taxon>
    </lineage>
</organism>
<evidence type="ECO:0000313" key="2">
    <source>
        <dbReference type="EMBL" id="VTR50631.1"/>
    </source>
</evidence>
<proteinExistence type="predicted"/>
<evidence type="ECO:0000256" key="1">
    <source>
        <dbReference type="SAM" id="Phobius"/>
    </source>
</evidence>
<keyword evidence="1" id="KW-1133">Transmembrane helix</keyword>
<dbReference type="AlphaFoldDB" id="A0A4U9W0Z4"/>
<name>A0A4U9W0Z4_SERFO</name>
<keyword evidence="1" id="KW-0812">Transmembrane</keyword>
<gene>
    <name evidence="2" type="ORF">NCTC12965_06018</name>
</gene>
<sequence length="72" mass="7596">MPIARKPAFSLAPGYADPAFIVAFMILMGAVTLFMLAFASRTRRYVLFGELLNGTLDANSAPAAPLGVHPAS</sequence>
<reference evidence="2" key="1">
    <citation type="submission" date="2019-05" db="EMBL/GenBank/DDBJ databases">
        <authorList>
            <consortium name="Pathogen Informatics"/>
        </authorList>
    </citation>
    <scope>NUCLEOTIDE SEQUENCE [LARGE SCALE GENOMIC DNA]</scope>
    <source>
        <strain evidence="2">NCTC12965</strain>
    </source>
</reference>
<protein>
    <submittedName>
        <fullName evidence="2">Uncharacterized protein</fullName>
    </submittedName>
</protein>
<accession>A0A4U9W0Z4</accession>
<dbReference type="EMBL" id="CABEEZ010000122">
    <property type="protein sequence ID" value="VTR50631.1"/>
    <property type="molecule type" value="Genomic_DNA"/>
</dbReference>
<keyword evidence="1" id="KW-0472">Membrane</keyword>